<reference evidence="1 2" key="1">
    <citation type="submission" date="2018-11" db="EMBL/GenBank/DDBJ databases">
        <authorList>
            <consortium name="Pathogen Informatics"/>
        </authorList>
    </citation>
    <scope>NUCLEOTIDE SEQUENCE [LARGE SCALE GENOMIC DNA]</scope>
    <source>
        <strain evidence="1 2">MHpl1</strain>
    </source>
</reference>
<sequence>MKGLYSVFMYWILESVNKSKRSHAIAMWIIRYKGYCRKHAINSWIDFLTPFERSSNLKSILHSKQRRHKSTASSILGDRNKLYDGECIVSTTENTT</sequence>
<name>A0A3P7ZC69_HAEPC</name>
<gene>
    <name evidence="1" type="ORF">HPLM_LOCUS19132</name>
</gene>
<dbReference type="EMBL" id="UZAF01021070">
    <property type="protein sequence ID" value="VDO75293.1"/>
    <property type="molecule type" value="Genomic_DNA"/>
</dbReference>
<dbReference type="Proteomes" id="UP000268014">
    <property type="component" value="Unassembled WGS sequence"/>
</dbReference>
<evidence type="ECO:0000313" key="2">
    <source>
        <dbReference type="Proteomes" id="UP000268014"/>
    </source>
</evidence>
<dbReference type="AlphaFoldDB" id="A0A3P7ZC69"/>
<evidence type="ECO:0000313" key="1">
    <source>
        <dbReference type="EMBL" id="VDO75293.1"/>
    </source>
</evidence>
<proteinExistence type="predicted"/>
<keyword evidence="2" id="KW-1185">Reference proteome</keyword>
<organism evidence="1 2">
    <name type="scientific">Haemonchus placei</name>
    <name type="common">Barber's pole worm</name>
    <dbReference type="NCBI Taxonomy" id="6290"/>
    <lineage>
        <taxon>Eukaryota</taxon>
        <taxon>Metazoa</taxon>
        <taxon>Ecdysozoa</taxon>
        <taxon>Nematoda</taxon>
        <taxon>Chromadorea</taxon>
        <taxon>Rhabditida</taxon>
        <taxon>Rhabditina</taxon>
        <taxon>Rhabditomorpha</taxon>
        <taxon>Strongyloidea</taxon>
        <taxon>Trichostrongylidae</taxon>
        <taxon>Haemonchus</taxon>
    </lineage>
</organism>
<accession>A0A3P7ZC69</accession>
<protein>
    <submittedName>
        <fullName evidence="1">Uncharacterized protein</fullName>
    </submittedName>
</protein>